<evidence type="ECO:0000313" key="2">
    <source>
        <dbReference type="EMBL" id="POY71033.1"/>
    </source>
</evidence>
<dbReference type="Proteomes" id="UP000237144">
    <property type="component" value="Unassembled WGS sequence"/>
</dbReference>
<dbReference type="GO" id="GO:0008757">
    <property type="term" value="F:S-adenosylmethionine-dependent methyltransferase activity"/>
    <property type="evidence" value="ECO:0007669"/>
    <property type="project" value="UniProtKB-ARBA"/>
</dbReference>
<feature type="region of interest" description="Disordered" evidence="1">
    <location>
        <begin position="250"/>
        <end position="271"/>
    </location>
</feature>
<dbReference type="PANTHER" id="PTHR14614:SF104">
    <property type="entry name" value="N-METHYLTRANSFERASE, PUTATIVE (AFU_ORTHOLOGUE AFUA_1G17750)-RELATED"/>
    <property type="match status" value="1"/>
</dbReference>
<dbReference type="EMBL" id="PJQD01000088">
    <property type="protein sequence ID" value="POY71033.1"/>
    <property type="molecule type" value="Genomic_DNA"/>
</dbReference>
<accession>A0A2S5B2M1</accession>
<dbReference type="Pfam" id="PF10294">
    <property type="entry name" value="Methyltransf_16"/>
    <property type="match status" value="1"/>
</dbReference>
<gene>
    <name evidence="2" type="ORF">BMF94_5959</name>
</gene>
<dbReference type="AlphaFoldDB" id="A0A2S5B2M1"/>
<evidence type="ECO:0000313" key="3">
    <source>
        <dbReference type="Proteomes" id="UP000237144"/>
    </source>
</evidence>
<keyword evidence="3" id="KW-1185">Reference proteome</keyword>
<feature type="compositionally biased region" description="Basic and acidic residues" evidence="1">
    <location>
        <begin position="250"/>
        <end position="260"/>
    </location>
</feature>
<evidence type="ECO:0008006" key="4">
    <source>
        <dbReference type="Google" id="ProtNLM"/>
    </source>
</evidence>
<dbReference type="InterPro" id="IPR019410">
    <property type="entry name" value="Methyltransf_16"/>
</dbReference>
<organism evidence="2 3">
    <name type="scientific">Rhodotorula taiwanensis</name>
    <dbReference type="NCBI Taxonomy" id="741276"/>
    <lineage>
        <taxon>Eukaryota</taxon>
        <taxon>Fungi</taxon>
        <taxon>Dikarya</taxon>
        <taxon>Basidiomycota</taxon>
        <taxon>Pucciniomycotina</taxon>
        <taxon>Microbotryomycetes</taxon>
        <taxon>Sporidiobolales</taxon>
        <taxon>Sporidiobolaceae</taxon>
        <taxon>Rhodotorula</taxon>
    </lineage>
</organism>
<dbReference type="GO" id="GO:0005737">
    <property type="term" value="C:cytoplasm"/>
    <property type="evidence" value="ECO:0007669"/>
    <property type="project" value="TreeGrafter"/>
</dbReference>
<dbReference type="SUPFAM" id="SSF53335">
    <property type="entry name" value="S-adenosyl-L-methionine-dependent methyltransferases"/>
    <property type="match status" value="1"/>
</dbReference>
<proteinExistence type="predicted"/>
<dbReference type="InterPro" id="IPR029063">
    <property type="entry name" value="SAM-dependent_MTases_sf"/>
</dbReference>
<comment type="caution">
    <text evidence="2">The sequence shown here is derived from an EMBL/GenBank/DDBJ whole genome shotgun (WGS) entry which is preliminary data.</text>
</comment>
<reference evidence="2 3" key="1">
    <citation type="journal article" date="2018" name="Front. Microbiol.">
        <title>Prospects for Fungal Bioremediation of Acidic Radioactive Waste Sites: Characterization and Genome Sequence of Rhodotorula taiwanensis MD1149.</title>
        <authorList>
            <person name="Tkavc R."/>
            <person name="Matrosova V.Y."/>
            <person name="Grichenko O.E."/>
            <person name="Gostincar C."/>
            <person name="Volpe R.P."/>
            <person name="Klimenkova P."/>
            <person name="Gaidamakova E.K."/>
            <person name="Zhou C.E."/>
            <person name="Stewart B.J."/>
            <person name="Lyman M.G."/>
            <person name="Malfatti S.A."/>
            <person name="Rubinfeld B."/>
            <person name="Courtot M."/>
            <person name="Singh J."/>
            <person name="Dalgard C.L."/>
            <person name="Hamilton T."/>
            <person name="Frey K.G."/>
            <person name="Gunde-Cimerman N."/>
            <person name="Dugan L."/>
            <person name="Daly M.J."/>
        </authorList>
    </citation>
    <scope>NUCLEOTIDE SEQUENCE [LARGE SCALE GENOMIC DNA]</scope>
    <source>
        <strain evidence="2 3">MD1149</strain>
    </source>
</reference>
<sequence>MPRPRERSNSPDAVDIFADSLESLYDHHVPAHGDPLQLYTYIPPADATCAYGGFTVRLPPQQVNELFAHHVWNSSLRLADGIALDRVRVRDETVLELGSGAGISGLMAARAGGAKRVILSDYDDPKIVSNLRENVAMALKDCPEIRTRVAAFGHTWGEADSMQQLLRANSSQRFTTILLADTLWMSSGHDALLSSLSQSLAHSASAQVVVCAGFHSGRATVRSFLRKAARIGLVCKGAWQELGVDGRRRPWGWDRPDPARQTDGSALVDNLDAPDEWDELEDASERNRWVVEGTLGWSDEAFASDRR</sequence>
<evidence type="ECO:0000256" key="1">
    <source>
        <dbReference type="SAM" id="MobiDB-lite"/>
    </source>
</evidence>
<protein>
    <recommendedName>
        <fullName evidence="4">Nicotinamide N-methyltransferase</fullName>
    </recommendedName>
</protein>
<dbReference type="OrthoDB" id="407325at2759"/>
<dbReference type="PANTHER" id="PTHR14614">
    <property type="entry name" value="HEPATOCELLULAR CARCINOMA-ASSOCIATED ANTIGEN"/>
    <property type="match status" value="1"/>
</dbReference>
<name>A0A2S5B2M1_9BASI</name>
<dbReference type="Gene3D" id="3.40.50.150">
    <property type="entry name" value="Vaccinia Virus protein VP39"/>
    <property type="match status" value="1"/>
</dbReference>